<dbReference type="AlphaFoldDB" id="A0A386ZM83"/>
<dbReference type="InterPro" id="IPR031325">
    <property type="entry name" value="RHS_repeat"/>
</dbReference>
<proteinExistence type="predicted"/>
<evidence type="ECO:0008006" key="3">
    <source>
        <dbReference type="Google" id="ProtNLM"/>
    </source>
</evidence>
<gene>
    <name evidence="1" type="ORF">D7D52_37400</name>
</gene>
<dbReference type="InterPro" id="IPR006530">
    <property type="entry name" value="YD"/>
</dbReference>
<accession>A0A386ZM83</accession>
<sequence length="440" mass="46103">MSVIDVVVEVLNRNRSVSRPASGRVAVKWRSQLSLTRRALSLTYDSHGEATQVGGDQLGYDAANRHVSTKTAAGTQISYVYDPANRLVTRSVTGATQQANNTTTHYGYASSSDSADVILDANGAMVQRILTLPGGVTLTVNYGQSTSGGGFTLPGGTTPQHPTTWSYPNLHGDILFTADGSAARSAQIYLYDPYGQDIDPGTGAFADIPISATAQGGMDFGSLGQYERPIEHLAGVQAIEMGARTFLPILGRFLQPDPVPGGSANDYDYVFADPVNHLDLAGTEAVTADDVLDAAALAALGAAAAPVVIGGLAILGGLMILGADSAPAHDKVDGKTAVAGGDFQHVKDRHMEGGKDVTPEAGIFEGTEKQIKDRIAKTIDRNNERKNTPGEDGQTRDTRVFEWDFGEEIGKSGPANGSKALTAIRAVVDKAGKLVTAHPI</sequence>
<name>A0A386ZM83_9NOCA</name>
<keyword evidence="2" id="KW-1185">Reference proteome</keyword>
<dbReference type="NCBIfam" id="TIGR01643">
    <property type="entry name" value="YD_repeat_2x"/>
    <property type="match status" value="1"/>
</dbReference>
<reference evidence="1 2" key="1">
    <citation type="submission" date="2018-09" db="EMBL/GenBank/DDBJ databases">
        <title>Nocardia yunnanensis sp. nov., an actinomycete isolated from a soil sample.</title>
        <authorList>
            <person name="Zhang J."/>
        </authorList>
    </citation>
    <scope>NUCLEOTIDE SEQUENCE [LARGE SCALE GENOMIC DNA]</scope>
    <source>
        <strain evidence="1 2">CFHS0054</strain>
    </source>
</reference>
<dbReference type="NCBIfam" id="TIGR03696">
    <property type="entry name" value="Rhs_assc_core"/>
    <property type="match status" value="1"/>
</dbReference>
<dbReference type="Proteomes" id="UP000267164">
    <property type="component" value="Chromosome"/>
</dbReference>
<dbReference type="Pfam" id="PF05593">
    <property type="entry name" value="RHS_repeat"/>
    <property type="match status" value="1"/>
</dbReference>
<dbReference type="Gene3D" id="2.180.10.10">
    <property type="entry name" value="RHS repeat-associated core"/>
    <property type="match status" value="1"/>
</dbReference>
<organism evidence="1 2">
    <name type="scientific">Nocardia yunnanensis</name>
    <dbReference type="NCBI Taxonomy" id="2382165"/>
    <lineage>
        <taxon>Bacteria</taxon>
        <taxon>Bacillati</taxon>
        <taxon>Actinomycetota</taxon>
        <taxon>Actinomycetes</taxon>
        <taxon>Mycobacteriales</taxon>
        <taxon>Nocardiaceae</taxon>
        <taxon>Nocardia</taxon>
    </lineage>
</organism>
<evidence type="ECO:0000313" key="1">
    <source>
        <dbReference type="EMBL" id="AYF78558.1"/>
    </source>
</evidence>
<dbReference type="EMBL" id="CP032568">
    <property type="protein sequence ID" value="AYF78558.1"/>
    <property type="molecule type" value="Genomic_DNA"/>
</dbReference>
<evidence type="ECO:0000313" key="2">
    <source>
        <dbReference type="Proteomes" id="UP000267164"/>
    </source>
</evidence>
<dbReference type="OrthoDB" id="4490912at2"/>
<protein>
    <recommendedName>
        <fullName evidence="3">RHS repeat-associated core domain-containing protein</fullName>
    </recommendedName>
</protein>
<dbReference type="KEGG" id="nyu:D7D52_37400"/>
<dbReference type="InterPro" id="IPR022385">
    <property type="entry name" value="Rhs_assc_core"/>
</dbReference>